<name>A0A917CNC7_9GAMM</name>
<dbReference type="InterPro" id="IPR024083">
    <property type="entry name" value="Fumarase/histidase_N"/>
</dbReference>
<feature type="modified residue" description="2,3-didehydroalanine (Ser)" evidence="6">
    <location>
        <position position="143"/>
    </location>
</feature>
<dbReference type="NCBIfam" id="NF006871">
    <property type="entry name" value="PRK09367.1"/>
    <property type="match status" value="1"/>
</dbReference>
<dbReference type="GO" id="GO:0004397">
    <property type="term" value="F:histidine ammonia-lyase activity"/>
    <property type="evidence" value="ECO:0007669"/>
    <property type="project" value="UniProtKB-UniRule"/>
</dbReference>
<dbReference type="HAMAP" id="MF_00229">
    <property type="entry name" value="His_ammonia_lyase"/>
    <property type="match status" value="1"/>
</dbReference>
<evidence type="ECO:0000256" key="1">
    <source>
        <dbReference type="ARBA" id="ARBA00005113"/>
    </source>
</evidence>
<sequence length="508" mass="54924">MTYTLTQQGFELADLRRIWQQSVTIQVDDHLMQGVIQSRQTVEQVAAGDDTVYGVNTGFGLLAHVKIDKSELDTLQRNLVISHATGVGNPIDTDTTRLIMTLKAMSLAQGVSGIHANTLKLLLAMINHEIYPLIPEKGSVGASGDLAPLAHLSSAMIGLGQVSYQGEIKPVMDVFNALELTPIKLGPKEGLALLNGTQVSTGLALKGLFQAENVFHGAILAGALSIDAAKGSLSPFDERIHQARRQKGQITVARAIRELLKNSEIVVSHEDCDRVQDPYCLRCQPQVMGAVLDTFDFVAEKLLIEANAATDNPLVFAEQGDILSGGNFHAEPVALAADYLGIAITDMANMSERRLAMLIDPTLSRLPAFLVPDSGVNSGFMIAHVTAASLASENKTYAHPASVDTIPTSANQEDHVSMATFAARKLGDIAVNCATIIGIEMMAACQSIDFHSDLKTSEALYRVYQRVRRDVPFLDKDRLMAPDIEIMQSLALSGELNRYLEPLCPSLR</sequence>
<comment type="catalytic activity">
    <reaction evidence="5 6 8">
        <text>L-histidine = trans-urocanate + NH4(+)</text>
        <dbReference type="Rhea" id="RHEA:21232"/>
        <dbReference type="ChEBI" id="CHEBI:17771"/>
        <dbReference type="ChEBI" id="CHEBI:28938"/>
        <dbReference type="ChEBI" id="CHEBI:57595"/>
        <dbReference type="EC" id="4.3.1.3"/>
    </reaction>
</comment>
<dbReference type="SUPFAM" id="SSF48557">
    <property type="entry name" value="L-aspartase-like"/>
    <property type="match status" value="1"/>
</dbReference>
<organism evidence="10 11">
    <name type="scientific">Marinicella pacifica</name>
    <dbReference type="NCBI Taxonomy" id="1171543"/>
    <lineage>
        <taxon>Bacteria</taxon>
        <taxon>Pseudomonadati</taxon>
        <taxon>Pseudomonadota</taxon>
        <taxon>Gammaproteobacteria</taxon>
        <taxon>Lysobacterales</taxon>
        <taxon>Marinicellaceae</taxon>
        <taxon>Marinicella</taxon>
    </lineage>
</organism>
<dbReference type="Gene3D" id="1.10.275.10">
    <property type="entry name" value="Fumarase/aspartase (N-terminal domain)"/>
    <property type="match status" value="1"/>
</dbReference>
<dbReference type="EC" id="4.3.1.3" evidence="2 6"/>
<dbReference type="InterPro" id="IPR008948">
    <property type="entry name" value="L-Aspartase-like"/>
</dbReference>
<gene>
    <name evidence="6 10" type="primary">hutH</name>
    <name evidence="10" type="ORF">GCM10011365_13810</name>
</gene>
<dbReference type="PANTHER" id="PTHR10362">
    <property type="entry name" value="HISTIDINE AMMONIA-LYASE"/>
    <property type="match status" value="1"/>
</dbReference>
<evidence type="ECO:0000313" key="11">
    <source>
        <dbReference type="Proteomes" id="UP000605253"/>
    </source>
</evidence>
<proteinExistence type="inferred from homology"/>
<evidence type="ECO:0000256" key="8">
    <source>
        <dbReference type="RuleBase" id="RU004479"/>
    </source>
</evidence>
<dbReference type="GO" id="GO:0005737">
    <property type="term" value="C:cytoplasm"/>
    <property type="evidence" value="ECO:0007669"/>
    <property type="project" value="UniProtKB-SubCell"/>
</dbReference>
<dbReference type="FunFam" id="1.10.275.10:FF:000005">
    <property type="entry name" value="Histidine ammonia-lyase"/>
    <property type="match status" value="1"/>
</dbReference>
<keyword evidence="6" id="KW-0963">Cytoplasm</keyword>
<keyword evidence="4 6" id="KW-0456">Lyase</keyword>
<dbReference type="GO" id="GO:0006548">
    <property type="term" value="P:L-histidine catabolic process"/>
    <property type="evidence" value="ECO:0007669"/>
    <property type="project" value="UniProtKB-UniRule"/>
</dbReference>
<accession>A0A917CNC7</accession>
<evidence type="ECO:0000256" key="6">
    <source>
        <dbReference type="HAMAP-Rule" id="MF_00229"/>
    </source>
</evidence>
<dbReference type="RefSeq" id="WP_188364984.1">
    <property type="nucleotide sequence ID" value="NZ_BAABJF010000002.1"/>
</dbReference>
<comment type="PTM">
    <text evidence="6">Contains an active site 4-methylidene-imidazol-5-one (MIO), which is formed autocatalytically by cyclization and dehydration of residues Ala-Ser-Gly.</text>
</comment>
<comment type="pathway">
    <text evidence="1 6 8">Amino-acid degradation; L-histidine degradation into L-glutamate; N-formimidoyl-L-glutamate from L-histidine: step 1/3.</text>
</comment>
<evidence type="ECO:0000256" key="4">
    <source>
        <dbReference type="ARBA" id="ARBA00023239"/>
    </source>
</evidence>
<evidence type="ECO:0000256" key="7">
    <source>
        <dbReference type="RuleBase" id="RU003954"/>
    </source>
</evidence>
<dbReference type="EMBL" id="BMEO01000005">
    <property type="protein sequence ID" value="GGF93759.1"/>
    <property type="molecule type" value="Genomic_DNA"/>
</dbReference>
<evidence type="ECO:0000256" key="5">
    <source>
        <dbReference type="ARBA" id="ARBA00049269"/>
    </source>
</evidence>
<dbReference type="Gene3D" id="1.20.200.10">
    <property type="entry name" value="Fumarase/aspartase (Central domain)"/>
    <property type="match status" value="1"/>
</dbReference>
<keyword evidence="3 6" id="KW-0369">Histidine metabolism</keyword>
<dbReference type="InterPro" id="IPR005921">
    <property type="entry name" value="HutH"/>
</dbReference>
<evidence type="ECO:0000256" key="2">
    <source>
        <dbReference type="ARBA" id="ARBA00012994"/>
    </source>
</evidence>
<dbReference type="FunFam" id="1.20.200.10:FF:000003">
    <property type="entry name" value="Histidine ammonia-lyase"/>
    <property type="match status" value="1"/>
</dbReference>
<keyword evidence="11" id="KW-1185">Reference proteome</keyword>
<protein>
    <recommendedName>
        <fullName evidence="2 6">Histidine ammonia-lyase</fullName>
        <shortName evidence="6">Histidase</shortName>
        <ecNumber evidence="2 6">4.3.1.3</ecNumber>
    </recommendedName>
</protein>
<comment type="similarity">
    <text evidence="6 7">Belongs to the PAL/histidase family.</text>
</comment>
<dbReference type="NCBIfam" id="TIGR01225">
    <property type="entry name" value="hutH"/>
    <property type="match status" value="1"/>
</dbReference>
<evidence type="ECO:0000313" key="10">
    <source>
        <dbReference type="EMBL" id="GGF93759.1"/>
    </source>
</evidence>
<evidence type="ECO:0000256" key="3">
    <source>
        <dbReference type="ARBA" id="ARBA00022808"/>
    </source>
</evidence>
<dbReference type="InterPro" id="IPR022313">
    <property type="entry name" value="Phe/His_NH3-lyase_AS"/>
</dbReference>
<reference evidence="10" key="1">
    <citation type="journal article" date="2014" name="Int. J. Syst. Evol. Microbiol.">
        <title>Complete genome sequence of Corynebacterium casei LMG S-19264T (=DSM 44701T), isolated from a smear-ripened cheese.</title>
        <authorList>
            <consortium name="US DOE Joint Genome Institute (JGI-PGF)"/>
            <person name="Walter F."/>
            <person name="Albersmeier A."/>
            <person name="Kalinowski J."/>
            <person name="Ruckert C."/>
        </authorList>
    </citation>
    <scope>NUCLEOTIDE SEQUENCE</scope>
    <source>
        <strain evidence="10">CGMCC 1.12181</strain>
    </source>
</reference>
<dbReference type="PROSITE" id="PS00488">
    <property type="entry name" value="PAL_HISTIDASE"/>
    <property type="match status" value="1"/>
</dbReference>
<dbReference type="CDD" id="cd00332">
    <property type="entry name" value="PAL-HAL"/>
    <property type="match status" value="1"/>
</dbReference>
<dbReference type="Pfam" id="PF00221">
    <property type="entry name" value="Lyase_aromatic"/>
    <property type="match status" value="1"/>
</dbReference>
<evidence type="ECO:0000256" key="9">
    <source>
        <dbReference type="RuleBase" id="RU004480"/>
    </source>
</evidence>
<comment type="subcellular location">
    <subcellularLocation>
        <location evidence="6 9">Cytoplasm</location>
    </subcellularLocation>
</comment>
<reference evidence="10" key="2">
    <citation type="submission" date="2020-09" db="EMBL/GenBank/DDBJ databases">
        <authorList>
            <person name="Sun Q."/>
            <person name="Zhou Y."/>
        </authorList>
    </citation>
    <scope>NUCLEOTIDE SEQUENCE</scope>
    <source>
        <strain evidence="10">CGMCC 1.12181</strain>
    </source>
</reference>
<comment type="caution">
    <text evidence="10">The sequence shown here is derived from an EMBL/GenBank/DDBJ whole genome shotgun (WGS) entry which is preliminary data.</text>
</comment>
<dbReference type="Proteomes" id="UP000605253">
    <property type="component" value="Unassembled WGS sequence"/>
</dbReference>
<dbReference type="AlphaFoldDB" id="A0A917CNC7"/>
<feature type="cross-link" description="5-imidazolinone (Ala-Gly)" evidence="6">
    <location>
        <begin position="142"/>
        <end position="144"/>
    </location>
</feature>
<dbReference type="InterPro" id="IPR001106">
    <property type="entry name" value="Aromatic_Lyase"/>
</dbReference>